<proteinExistence type="predicted"/>
<name>A0A1C4CS49_9BACT</name>
<dbReference type="STRING" id="1335309.GA0116948_104264"/>
<dbReference type="AlphaFoldDB" id="A0A1C4CS49"/>
<dbReference type="OrthoDB" id="1258936at2"/>
<dbReference type="EMBL" id="FMAR01000004">
    <property type="protein sequence ID" value="SCC21821.1"/>
    <property type="molecule type" value="Genomic_DNA"/>
</dbReference>
<organism evidence="1 2">
    <name type="scientific">Chitinophaga costaii</name>
    <dbReference type="NCBI Taxonomy" id="1335309"/>
    <lineage>
        <taxon>Bacteria</taxon>
        <taxon>Pseudomonadati</taxon>
        <taxon>Bacteroidota</taxon>
        <taxon>Chitinophagia</taxon>
        <taxon>Chitinophagales</taxon>
        <taxon>Chitinophagaceae</taxon>
        <taxon>Chitinophaga</taxon>
    </lineage>
</organism>
<dbReference type="Proteomes" id="UP000242818">
    <property type="component" value="Unassembled WGS sequence"/>
</dbReference>
<dbReference type="RefSeq" id="WP_123891719.1">
    <property type="nucleotide sequence ID" value="NZ_FMAR01000004.1"/>
</dbReference>
<reference evidence="1 2" key="1">
    <citation type="submission" date="2016-08" db="EMBL/GenBank/DDBJ databases">
        <authorList>
            <person name="Seilhamer J.J."/>
        </authorList>
    </citation>
    <scope>NUCLEOTIDE SEQUENCE [LARGE SCALE GENOMIC DNA]</scope>
    <source>
        <strain evidence="1 2">A37T2</strain>
    </source>
</reference>
<gene>
    <name evidence="1" type="ORF">GA0116948_104264</name>
</gene>
<keyword evidence="2" id="KW-1185">Reference proteome</keyword>
<evidence type="ECO:0000313" key="2">
    <source>
        <dbReference type="Proteomes" id="UP000242818"/>
    </source>
</evidence>
<protein>
    <submittedName>
        <fullName evidence="1">Uncharacterized protein</fullName>
    </submittedName>
</protein>
<accession>A0A1C4CS49</accession>
<evidence type="ECO:0000313" key="1">
    <source>
        <dbReference type="EMBL" id="SCC21821.1"/>
    </source>
</evidence>
<sequence>MTIQQKIEEGYIFGCIKFQEHCSLYLMPIAYWILDYKKYDPSYNPNDWEFIFRNNILTVNDNNINEFMIAIEIDKTQPDTFSGMNYILNFFIDFDNNFFVSSYDDIGIEQYVPDNWHSQYGDPTEYLPSQCKSLI</sequence>